<feature type="region of interest" description="Disordered" evidence="1">
    <location>
        <begin position="251"/>
        <end position="279"/>
    </location>
</feature>
<dbReference type="Gene3D" id="3.80.10.10">
    <property type="entry name" value="Ribonuclease Inhibitor"/>
    <property type="match status" value="1"/>
</dbReference>
<keyword evidence="2" id="KW-1185">Reference proteome</keyword>
<dbReference type="InterPro" id="IPR032675">
    <property type="entry name" value="LRR_dom_sf"/>
</dbReference>
<organism evidence="2 3">
    <name type="scientific">Acanthaster planci</name>
    <name type="common">Crown-of-thorns starfish</name>
    <dbReference type="NCBI Taxonomy" id="133434"/>
    <lineage>
        <taxon>Eukaryota</taxon>
        <taxon>Metazoa</taxon>
        <taxon>Echinodermata</taxon>
        <taxon>Eleutherozoa</taxon>
        <taxon>Asterozoa</taxon>
        <taxon>Asteroidea</taxon>
        <taxon>Valvatacea</taxon>
        <taxon>Valvatida</taxon>
        <taxon>Acanthasteridae</taxon>
        <taxon>Acanthaster</taxon>
    </lineage>
</organism>
<dbReference type="InterPro" id="IPR006553">
    <property type="entry name" value="Leu-rich_rpt_Cys-con_subtyp"/>
</dbReference>
<dbReference type="RefSeq" id="XP_022090581.1">
    <property type="nucleotide sequence ID" value="XM_022234889.1"/>
</dbReference>
<proteinExistence type="predicted"/>
<reference evidence="3" key="1">
    <citation type="submission" date="2025-08" db="UniProtKB">
        <authorList>
            <consortium name="RefSeq"/>
        </authorList>
    </citation>
    <scope>IDENTIFICATION</scope>
</reference>
<dbReference type="OMA" id="HAKVMAC"/>
<dbReference type="KEGG" id="aplc:110979259"/>
<dbReference type="OrthoDB" id="5859291at2759"/>
<feature type="compositionally biased region" description="Basic and acidic residues" evidence="1">
    <location>
        <begin position="266"/>
        <end position="279"/>
    </location>
</feature>
<evidence type="ECO:0000313" key="2">
    <source>
        <dbReference type="Proteomes" id="UP000694845"/>
    </source>
</evidence>
<evidence type="ECO:0000256" key="1">
    <source>
        <dbReference type="SAM" id="MobiDB-lite"/>
    </source>
</evidence>
<sequence length="279" mass="32264">MLNYRSCLLALRSACQNCPLTSYPGTCGLGSTNALWTSGHTLRLAGGRVSYSQYRHMSLLYYMRKIPKRFKEFQRFQLNIVERPTKSSKFPSEIATYLWLISLKARVRFTNGKWYTSEVKGIREERPVKELMKYNIDAIDAKDTLIDYHGMAQIIKLQQLKLLSFEGCPYIDDSCLSRLVHLKDSLTHLNINKCPQITERGLACLHHLSNLERLNMNDLSQVPHAKVMACMLEDTLPKLRIGLVTEEYERHKRLRDRWRPPPDQASSKEKEEGTVEKAS</sequence>
<dbReference type="GeneID" id="110979259"/>
<dbReference type="Proteomes" id="UP000694845">
    <property type="component" value="Unplaced"/>
</dbReference>
<evidence type="ECO:0000313" key="3">
    <source>
        <dbReference type="RefSeq" id="XP_022090581.1"/>
    </source>
</evidence>
<dbReference type="SUPFAM" id="SSF52047">
    <property type="entry name" value="RNI-like"/>
    <property type="match status" value="1"/>
</dbReference>
<gene>
    <name evidence="3" type="primary">LOC110979259</name>
</gene>
<protein>
    <submittedName>
        <fullName evidence="3">ATP synthase subunit s-like protein</fullName>
    </submittedName>
</protein>
<accession>A0A8B7YG05</accession>
<dbReference type="AlphaFoldDB" id="A0A8B7YG05"/>
<dbReference type="SMART" id="SM00367">
    <property type="entry name" value="LRR_CC"/>
    <property type="match status" value="2"/>
</dbReference>
<name>A0A8B7YG05_ACAPL</name>